<gene>
    <name evidence="1" type="ORF">TBC1_1242</name>
</gene>
<name>A0A0S7C2D0_9BACT</name>
<organism evidence="1">
    <name type="scientific">Lentimicrobium saccharophilum</name>
    <dbReference type="NCBI Taxonomy" id="1678841"/>
    <lineage>
        <taxon>Bacteria</taxon>
        <taxon>Pseudomonadati</taxon>
        <taxon>Bacteroidota</taxon>
        <taxon>Bacteroidia</taxon>
        <taxon>Bacteroidales</taxon>
        <taxon>Lentimicrobiaceae</taxon>
        <taxon>Lentimicrobium</taxon>
    </lineage>
</organism>
<sequence length="85" mass="9361">MKENLSGQVVDCCGLALRGSQELRETQQNPCGFASLRGESNLGWSRLVSATLDHRYRFTFERPAARASACRLRFWPGAPESSGDG</sequence>
<dbReference type="STRING" id="1678841.TBC1_1242"/>
<keyword evidence="2" id="KW-1185">Reference proteome</keyword>
<dbReference type="EMBL" id="DF968183">
    <property type="protein sequence ID" value="GAP44241.1"/>
    <property type="molecule type" value="Genomic_DNA"/>
</dbReference>
<dbReference type="AlphaFoldDB" id="A0A0S7C2D0"/>
<evidence type="ECO:0000313" key="2">
    <source>
        <dbReference type="Proteomes" id="UP000053091"/>
    </source>
</evidence>
<evidence type="ECO:0000313" key="1">
    <source>
        <dbReference type="EMBL" id="GAP44241.1"/>
    </source>
</evidence>
<accession>A0A0S7C2D0</accession>
<proteinExistence type="predicted"/>
<protein>
    <submittedName>
        <fullName evidence="1">Uncharacterized protein</fullName>
    </submittedName>
</protein>
<reference evidence="1" key="1">
    <citation type="journal article" date="2015" name="Genome Announc.">
        <title>Draft Genome Sequence of Bacteroidales Strain TBC1, a Novel Isolate from a Methanogenic Wastewater Treatment System.</title>
        <authorList>
            <person name="Tourlousse D.M."/>
            <person name="Matsuura N."/>
            <person name="Sun L."/>
            <person name="Toyonaga M."/>
            <person name="Kuroda K."/>
            <person name="Ohashi A."/>
            <person name="Cruz R."/>
            <person name="Yamaguchi T."/>
            <person name="Sekiguchi Y."/>
        </authorList>
    </citation>
    <scope>NUCLEOTIDE SEQUENCE [LARGE SCALE GENOMIC DNA]</scope>
    <source>
        <strain evidence="1">TBC1</strain>
    </source>
</reference>
<dbReference type="Proteomes" id="UP000053091">
    <property type="component" value="Unassembled WGS sequence"/>
</dbReference>